<evidence type="ECO:0000259" key="2">
    <source>
        <dbReference type="Pfam" id="PF25481"/>
    </source>
</evidence>
<dbReference type="GO" id="GO:0017056">
    <property type="term" value="F:structural constituent of nuclear pore"/>
    <property type="evidence" value="ECO:0007669"/>
    <property type="project" value="TreeGrafter"/>
</dbReference>
<accession>A0A662YSJ1</accession>
<gene>
    <name evidence="3" type="ORF">EOD39_12233</name>
</gene>
<feature type="coiled-coil region" evidence="1">
    <location>
        <begin position="212"/>
        <end position="267"/>
    </location>
</feature>
<organism evidence="3 4">
    <name type="scientific">Acipenser ruthenus</name>
    <name type="common">Sterlet sturgeon</name>
    <dbReference type="NCBI Taxonomy" id="7906"/>
    <lineage>
        <taxon>Eukaryota</taxon>
        <taxon>Metazoa</taxon>
        <taxon>Chordata</taxon>
        <taxon>Craniata</taxon>
        <taxon>Vertebrata</taxon>
        <taxon>Euteleostomi</taxon>
        <taxon>Actinopterygii</taxon>
        <taxon>Chondrostei</taxon>
        <taxon>Acipenseriformes</taxon>
        <taxon>Acipenseridae</taxon>
        <taxon>Acipenser</taxon>
    </lineage>
</organism>
<feature type="coiled-coil region" evidence="1">
    <location>
        <begin position="131"/>
        <end position="158"/>
    </location>
</feature>
<evidence type="ECO:0000313" key="4">
    <source>
        <dbReference type="Proteomes" id="UP000289886"/>
    </source>
</evidence>
<proteinExistence type="predicted"/>
<dbReference type="GO" id="GO:1901673">
    <property type="term" value="P:regulation of mitotic spindle assembly"/>
    <property type="evidence" value="ECO:0007669"/>
    <property type="project" value="TreeGrafter"/>
</dbReference>
<feature type="domain" description="Nucleoprotein TPR/MPL1" evidence="2">
    <location>
        <begin position="176"/>
        <end position="251"/>
    </location>
</feature>
<dbReference type="PANTHER" id="PTHR18898">
    <property type="entry name" value="NUCLEOPROTEIN TPR-RELATED"/>
    <property type="match status" value="1"/>
</dbReference>
<keyword evidence="4" id="KW-1185">Reference proteome</keyword>
<dbReference type="EMBL" id="SCEB01000483">
    <property type="protein sequence ID" value="RXM99046.1"/>
    <property type="molecule type" value="Genomic_DNA"/>
</dbReference>
<dbReference type="Proteomes" id="UP000289886">
    <property type="component" value="Unassembled WGS sequence"/>
</dbReference>
<protein>
    <submittedName>
        <fullName evidence="3">Nucleoprotein TPR</fullName>
    </submittedName>
</protein>
<dbReference type="InterPro" id="IPR057577">
    <property type="entry name" value="Nucleoprot-TPR/MLP1_dom"/>
</dbReference>
<sequence>MAAVLQQILERTELNKLPKPVQNKLEKFFSDQQSEIDALKARHERFKVDSEQQYFEVEKRLAQSQDKLVSESQDRHRLQEELNKQMIWCVDVVNIPCIYSIDPIFADEELKAMKEKIKEYETSQESFSLKQSQLTRTKDELEAEKRELVRKLEKSTQEGQHLGAEMAVRVLTWFLFQYREKRLEQEKELFQSQNTWLNAELSAKTDELLSVSREKGNEILELKCNLENKKDEVTRLEEQVSTLKASNENFQNQVEDLMAKLKDVISLHI</sequence>
<dbReference type="GO" id="GO:0005643">
    <property type="term" value="C:nuclear pore"/>
    <property type="evidence" value="ECO:0007669"/>
    <property type="project" value="TreeGrafter"/>
</dbReference>
<comment type="caution">
    <text evidence="3">The sequence shown here is derived from an EMBL/GenBank/DDBJ whole genome shotgun (WGS) entry which is preliminary data.</text>
</comment>
<dbReference type="PANTHER" id="PTHR18898:SF2">
    <property type="entry name" value="NUCLEOPROTEIN TPR"/>
    <property type="match status" value="1"/>
</dbReference>
<evidence type="ECO:0000313" key="3">
    <source>
        <dbReference type="EMBL" id="RXM99046.1"/>
    </source>
</evidence>
<reference evidence="3 4" key="1">
    <citation type="submission" date="2019-01" db="EMBL/GenBank/DDBJ databases">
        <title>Draft Genome and Complete Hox-Cluster Characterization of the Sterlet Sturgeon (Acipenser ruthenus).</title>
        <authorList>
            <person name="Wei Q."/>
        </authorList>
    </citation>
    <scope>NUCLEOTIDE SEQUENCE [LARGE SCALE GENOMIC DNA]</scope>
    <source>
        <strain evidence="3">WHYD16114868_AA</strain>
        <tissue evidence="3">Blood</tissue>
    </source>
</reference>
<dbReference type="Pfam" id="PF25481">
    <property type="entry name" value="Nucleoprot-TPR"/>
    <property type="match status" value="1"/>
</dbReference>
<dbReference type="GO" id="GO:0006406">
    <property type="term" value="P:mRNA export from nucleus"/>
    <property type="evidence" value="ECO:0007669"/>
    <property type="project" value="TreeGrafter"/>
</dbReference>
<name>A0A662YSJ1_ACIRT</name>
<dbReference type="AlphaFoldDB" id="A0A662YSJ1"/>
<evidence type="ECO:0000256" key="1">
    <source>
        <dbReference type="SAM" id="Coils"/>
    </source>
</evidence>
<keyword evidence="1" id="KW-0175">Coiled coil</keyword>